<evidence type="ECO:0000313" key="2">
    <source>
        <dbReference type="Proteomes" id="UP000177885"/>
    </source>
</evidence>
<accession>A0A1F7TMA5</accession>
<proteinExistence type="predicted"/>
<dbReference type="Proteomes" id="UP000177885">
    <property type="component" value="Unassembled WGS sequence"/>
</dbReference>
<gene>
    <name evidence="1" type="ORF">A2856_03265</name>
</gene>
<protein>
    <submittedName>
        <fullName evidence="1">Uncharacterized protein</fullName>
    </submittedName>
</protein>
<comment type="caution">
    <text evidence="1">The sequence shown here is derived from an EMBL/GenBank/DDBJ whole genome shotgun (WGS) entry which is preliminary data.</text>
</comment>
<organism evidence="1 2">
    <name type="scientific">Candidatus Uhrbacteria bacterium RIFCSPHIGHO2_01_FULL_63_20</name>
    <dbReference type="NCBI Taxonomy" id="1802385"/>
    <lineage>
        <taxon>Bacteria</taxon>
        <taxon>Candidatus Uhriibacteriota</taxon>
    </lineage>
</organism>
<evidence type="ECO:0000313" key="1">
    <source>
        <dbReference type="EMBL" id="OGL66758.1"/>
    </source>
</evidence>
<name>A0A1F7TMA5_9BACT</name>
<sequence length="84" mass="9565">MGNNEITTGEILDFLKENMVTKDDMREYVGGQIQASEQRLISHIDRFAKLHEALDTELIAMRGKYDRLESRLEIVEQKLGLAGA</sequence>
<dbReference type="STRING" id="1802385.A2856_03265"/>
<dbReference type="AlphaFoldDB" id="A0A1F7TMA5"/>
<reference evidence="1 2" key="1">
    <citation type="journal article" date="2016" name="Nat. Commun.">
        <title>Thousands of microbial genomes shed light on interconnected biogeochemical processes in an aquifer system.</title>
        <authorList>
            <person name="Anantharaman K."/>
            <person name="Brown C.T."/>
            <person name="Hug L.A."/>
            <person name="Sharon I."/>
            <person name="Castelle C.J."/>
            <person name="Probst A.J."/>
            <person name="Thomas B.C."/>
            <person name="Singh A."/>
            <person name="Wilkins M.J."/>
            <person name="Karaoz U."/>
            <person name="Brodie E.L."/>
            <person name="Williams K.H."/>
            <person name="Hubbard S.S."/>
            <person name="Banfield J.F."/>
        </authorList>
    </citation>
    <scope>NUCLEOTIDE SEQUENCE [LARGE SCALE GENOMIC DNA]</scope>
</reference>
<dbReference type="EMBL" id="MGDT01000006">
    <property type="protein sequence ID" value="OGL66758.1"/>
    <property type="molecule type" value="Genomic_DNA"/>
</dbReference>